<organism evidence="2 3">
    <name type="scientific">Flaviflexus ciconiae</name>
    <dbReference type="NCBI Taxonomy" id="2496867"/>
    <lineage>
        <taxon>Bacteria</taxon>
        <taxon>Bacillati</taxon>
        <taxon>Actinomycetota</taxon>
        <taxon>Actinomycetes</taxon>
        <taxon>Actinomycetales</taxon>
        <taxon>Actinomycetaceae</taxon>
        <taxon>Flaviflexus</taxon>
    </lineage>
</organism>
<dbReference type="KEGG" id="flh:EJ997_00355"/>
<name>A0A3Q9G081_9ACTO</name>
<protein>
    <recommendedName>
        <fullName evidence="4">DUF4129 domain-containing protein</fullName>
    </recommendedName>
</protein>
<dbReference type="OrthoDB" id="3389322at2"/>
<sequence length="207" mass="22153">MLASLPLRFLDPEGDEARMWAVEELSKAKYQEPGQSLVERLGTWLIERLQHLSLDVTFNPSLTGSVTIIIFLLVVGGFALYYGRLRPGARKKASGPSTILDDSRPLDRLEQDAAAALRAGNYASACADYYRASIRILDERGLILATPGMTAVEAAWQGNATTGLPLGPGAQLFNSVVYGGGSATLADAQAMADLANRCRQAGRVVNA</sequence>
<dbReference type="Proteomes" id="UP000280344">
    <property type="component" value="Chromosome"/>
</dbReference>
<dbReference type="AlphaFoldDB" id="A0A3Q9G081"/>
<feature type="transmembrane region" description="Helical" evidence="1">
    <location>
        <begin position="62"/>
        <end position="82"/>
    </location>
</feature>
<keyword evidence="1" id="KW-1133">Transmembrane helix</keyword>
<dbReference type="EMBL" id="CP034593">
    <property type="protein sequence ID" value="AZQ76005.1"/>
    <property type="molecule type" value="Genomic_DNA"/>
</dbReference>
<keyword evidence="1" id="KW-0812">Transmembrane</keyword>
<evidence type="ECO:0000256" key="1">
    <source>
        <dbReference type="SAM" id="Phobius"/>
    </source>
</evidence>
<keyword evidence="3" id="KW-1185">Reference proteome</keyword>
<accession>A0A3Q9G081</accession>
<keyword evidence="1" id="KW-0472">Membrane</keyword>
<proteinExistence type="predicted"/>
<evidence type="ECO:0008006" key="4">
    <source>
        <dbReference type="Google" id="ProtNLM"/>
    </source>
</evidence>
<evidence type="ECO:0000313" key="2">
    <source>
        <dbReference type="EMBL" id="AZQ76005.1"/>
    </source>
</evidence>
<dbReference type="RefSeq" id="WP_126702815.1">
    <property type="nucleotide sequence ID" value="NZ_CP034593.1"/>
</dbReference>
<evidence type="ECO:0000313" key="3">
    <source>
        <dbReference type="Proteomes" id="UP000280344"/>
    </source>
</evidence>
<gene>
    <name evidence="2" type="ORF">EJ997_00355</name>
</gene>
<reference evidence="2 3" key="1">
    <citation type="submission" date="2018-12" db="EMBL/GenBank/DDBJ databases">
        <title>Complete genome sequence of Flaviflexus sp. H23T48.</title>
        <authorList>
            <person name="Bae J.-W."/>
            <person name="Lee J.-Y."/>
        </authorList>
    </citation>
    <scope>NUCLEOTIDE SEQUENCE [LARGE SCALE GENOMIC DNA]</scope>
    <source>
        <strain evidence="2 3">H23T48</strain>
    </source>
</reference>